<dbReference type="EMBL" id="MU003522">
    <property type="protein sequence ID" value="KAF2466932.1"/>
    <property type="molecule type" value="Genomic_DNA"/>
</dbReference>
<evidence type="ECO:0000313" key="1">
    <source>
        <dbReference type="EMBL" id="KAF2466932.1"/>
    </source>
</evidence>
<accession>A0ACB6QKU7</accession>
<evidence type="ECO:0000313" key="2">
    <source>
        <dbReference type="Proteomes" id="UP000799755"/>
    </source>
</evidence>
<organism evidence="1 2">
    <name type="scientific">Lindgomyces ingoldianus</name>
    <dbReference type="NCBI Taxonomy" id="673940"/>
    <lineage>
        <taxon>Eukaryota</taxon>
        <taxon>Fungi</taxon>
        <taxon>Dikarya</taxon>
        <taxon>Ascomycota</taxon>
        <taxon>Pezizomycotina</taxon>
        <taxon>Dothideomycetes</taxon>
        <taxon>Pleosporomycetidae</taxon>
        <taxon>Pleosporales</taxon>
        <taxon>Lindgomycetaceae</taxon>
        <taxon>Lindgomyces</taxon>
    </lineage>
</organism>
<comment type="caution">
    <text evidence="1">The sequence shown here is derived from an EMBL/GenBank/DDBJ whole genome shotgun (WGS) entry which is preliminary data.</text>
</comment>
<dbReference type="Proteomes" id="UP000799755">
    <property type="component" value="Unassembled WGS sequence"/>
</dbReference>
<sequence>MQFHHCQTAIIVTETIHQTVKTTSTSTATTTTGYPRQCIVPRNVHLERKDEVPSCCKCFLTTTKKCGTATSTVTKTAITPLVTKTITVYSTVFSATINKTTQLATSTATSTTINTSTITSSITIVDSTQTSTTTSTTTVAFDACATPFTLGINRKPSSLNVQLGMTGDTGSLTQCCENCYMNKNCVYYAVNAAVDICYVSFSKKTGAGCVTAECPLGLQDGDLLSGDGNTYGFGPCSSGFVA</sequence>
<keyword evidence="2" id="KW-1185">Reference proteome</keyword>
<protein>
    <submittedName>
        <fullName evidence="1">Uncharacterized protein</fullName>
    </submittedName>
</protein>
<proteinExistence type="predicted"/>
<reference evidence="1" key="1">
    <citation type="journal article" date="2020" name="Stud. Mycol.">
        <title>101 Dothideomycetes genomes: a test case for predicting lifestyles and emergence of pathogens.</title>
        <authorList>
            <person name="Haridas S."/>
            <person name="Albert R."/>
            <person name="Binder M."/>
            <person name="Bloem J."/>
            <person name="Labutti K."/>
            <person name="Salamov A."/>
            <person name="Andreopoulos B."/>
            <person name="Baker S."/>
            <person name="Barry K."/>
            <person name="Bills G."/>
            <person name="Bluhm B."/>
            <person name="Cannon C."/>
            <person name="Castanera R."/>
            <person name="Culley D."/>
            <person name="Daum C."/>
            <person name="Ezra D."/>
            <person name="Gonzalez J."/>
            <person name="Henrissat B."/>
            <person name="Kuo A."/>
            <person name="Liang C."/>
            <person name="Lipzen A."/>
            <person name="Lutzoni F."/>
            <person name="Magnuson J."/>
            <person name="Mondo S."/>
            <person name="Nolan M."/>
            <person name="Ohm R."/>
            <person name="Pangilinan J."/>
            <person name="Park H.-J."/>
            <person name="Ramirez L."/>
            <person name="Alfaro M."/>
            <person name="Sun H."/>
            <person name="Tritt A."/>
            <person name="Yoshinaga Y."/>
            <person name="Zwiers L.-H."/>
            <person name="Turgeon B."/>
            <person name="Goodwin S."/>
            <person name="Spatafora J."/>
            <person name="Crous P."/>
            <person name="Grigoriev I."/>
        </authorList>
    </citation>
    <scope>NUCLEOTIDE SEQUENCE</scope>
    <source>
        <strain evidence="1">ATCC 200398</strain>
    </source>
</reference>
<name>A0ACB6QKU7_9PLEO</name>
<gene>
    <name evidence="1" type="ORF">BDR25DRAFT_376489</name>
</gene>